<evidence type="ECO:0000313" key="7">
    <source>
        <dbReference type="EMBL" id="KAA1069743.1"/>
    </source>
</evidence>
<protein>
    <recommendedName>
        <fullName evidence="9">BED-type domain-containing protein</fullName>
    </recommendedName>
</protein>
<name>A0A5B0M0M5_PUCGR</name>
<proteinExistence type="predicted"/>
<dbReference type="OrthoDB" id="3255580at2759"/>
<dbReference type="GO" id="GO:0008270">
    <property type="term" value="F:zinc ion binding"/>
    <property type="evidence" value="ECO:0007669"/>
    <property type="project" value="UniProtKB-KW"/>
</dbReference>
<keyword evidence="8" id="KW-1185">Reference proteome</keyword>
<dbReference type="InterPro" id="IPR052035">
    <property type="entry name" value="ZnF_BED_domain_contain"/>
</dbReference>
<feature type="region of interest" description="Disordered" evidence="6">
    <location>
        <begin position="1"/>
        <end position="69"/>
    </location>
</feature>
<evidence type="ECO:0000256" key="5">
    <source>
        <dbReference type="ARBA" id="ARBA00023242"/>
    </source>
</evidence>
<evidence type="ECO:0000256" key="6">
    <source>
        <dbReference type="SAM" id="MobiDB-lite"/>
    </source>
</evidence>
<dbReference type="Proteomes" id="UP000324748">
    <property type="component" value="Unassembled WGS sequence"/>
</dbReference>
<sequence>MRRPHHPPKRSRRESSPNTASTSVSDGAAAAATDPIDVDEEKLGESQVTPSASGGPAGANTDQEELSRAQRIARTAVSTSYASYNVPELSNQLDKNGRRMIAYPCKLCGKRINRPTSDSSCSNLLKHAASCVKKKHDQDHTRTLGSLGVTGTGDIDPREVTQKCAIWCAEAARPFSALEDNSLKSILHPTVLKNLPNRRMVSKAIHVLYTVVQEAFKLELKSHTGALYLGLDAWQSPNGFDILGIVVYWLNERAGLQSMPLDFIKLSRSHTGKYLAETVQLVVEKFGIASKITHPIMKLW</sequence>
<keyword evidence="3" id="KW-0863">Zinc-finger</keyword>
<evidence type="ECO:0000256" key="3">
    <source>
        <dbReference type="ARBA" id="ARBA00022771"/>
    </source>
</evidence>
<gene>
    <name evidence="7" type="ORF">PGT21_032515</name>
</gene>
<comment type="caution">
    <text evidence="7">The sequence shown here is derived from an EMBL/GenBank/DDBJ whole genome shotgun (WGS) entry which is preliminary data.</text>
</comment>
<evidence type="ECO:0000256" key="2">
    <source>
        <dbReference type="ARBA" id="ARBA00022723"/>
    </source>
</evidence>
<dbReference type="EMBL" id="VSWC01000183">
    <property type="protein sequence ID" value="KAA1069743.1"/>
    <property type="molecule type" value="Genomic_DNA"/>
</dbReference>
<accession>A0A5B0M0M5</accession>
<keyword evidence="2" id="KW-0479">Metal-binding</keyword>
<dbReference type="PANTHER" id="PTHR46481">
    <property type="entry name" value="ZINC FINGER BED DOMAIN-CONTAINING PROTEIN 4"/>
    <property type="match status" value="1"/>
</dbReference>
<dbReference type="PANTHER" id="PTHR46481:SF10">
    <property type="entry name" value="ZINC FINGER BED DOMAIN-CONTAINING PROTEIN 39"/>
    <property type="match status" value="1"/>
</dbReference>
<reference evidence="7 8" key="1">
    <citation type="submission" date="2019-05" db="EMBL/GenBank/DDBJ databases">
        <title>Emergence of the Ug99 lineage of the wheat stem rust pathogen through somatic hybridization.</title>
        <authorList>
            <person name="Li F."/>
            <person name="Upadhyaya N.M."/>
            <person name="Sperschneider J."/>
            <person name="Matny O."/>
            <person name="Nguyen-Phuc H."/>
            <person name="Mago R."/>
            <person name="Raley C."/>
            <person name="Miller M.E."/>
            <person name="Silverstein K.A.T."/>
            <person name="Henningsen E."/>
            <person name="Hirsch C.D."/>
            <person name="Visser B."/>
            <person name="Pretorius Z.A."/>
            <person name="Steffenson B.J."/>
            <person name="Schwessinger B."/>
            <person name="Dodds P.N."/>
            <person name="Figueroa M."/>
        </authorList>
    </citation>
    <scope>NUCLEOTIDE SEQUENCE [LARGE SCALE GENOMIC DNA]</scope>
    <source>
        <strain evidence="7">21-0</strain>
    </source>
</reference>
<feature type="compositionally biased region" description="Basic residues" evidence="6">
    <location>
        <begin position="1"/>
        <end position="12"/>
    </location>
</feature>
<evidence type="ECO:0000256" key="1">
    <source>
        <dbReference type="ARBA" id="ARBA00004123"/>
    </source>
</evidence>
<evidence type="ECO:0008006" key="9">
    <source>
        <dbReference type="Google" id="ProtNLM"/>
    </source>
</evidence>
<dbReference type="AlphaFoldDB" id="A0A5B0M0M5"/>
<evidence type="ECO:0000256" key="4">
    <source>
        <dbReference type="ARBA" id="ARBA00022833"/>
    </source>
</evidence>
<evidence type="ECO:0000313" key="8">
    <source>
        <dbReference type="Proteomes" id="UP000324748"/>
    </source>
</evidence>
<dbReference type="GO" id="GO:0005634">
    <property type="term" value="C:nucleus"/>
    <property type="evidence" value="ECO:0007669"/>
    <property type="project" value="UniProtKB-SubCell"/>
</dbReference>
<organism evidence="7 8">
    <name type="scientific">Puccinia graminis f. sp. tritici</name>
    <dbReference type="NCBI Taxonomy" id="56615"/>
    <lineage>
        <taxon>Eukaryota</taxon>
        <taxon>Fungi</taxon>
        <taxon>Dikarya</taxon>
        <taxon>Basidiomycota</taxon>
        <taxon>Pucciniomycotina</taxon>
        <taxon>Pucciniomycetes</taxon>
        <taxon>Pucciniales</taxon>
        <taxon>Pucciniaceae</taxon>
        <taxon>Puccinia</taxon>
    </lineage>
</organism>
<keyword evidence="5" id="KW-0539">Nucleus</keyword>
<comment type="subcellular location">
    <subcellularLocation>
        <location evidence="1">Nucleus</location>
    </subcellularLocation>
</comment>
<keyword evidence="4" id="KW-0862">Zinc</keyword>